<dbReference type="GO" id="GO:0003887">
    <property type="term" value="F:DNA-directed DNA polymerase activity"/>
    <property type="evidence" value="ECO:0007669"/>
    <property type="project" value="UniProtKB-KW"/>
</dbReference>
<keyword evidence="4" id="KW-0378">Hydrolase</keyword>
<accession>A0A0H5QRQ0</accession>
<dbReference type="InterPro" id="IPR001584">
    <property type="entry name" value="Integrase_cat-core"/>
</dbReference>
<dbReference type="GO" id="GO:0004519">
    <property type="term" value="F:endonuclease activity"/>
    <property type="evidence" value="ECO:0007669"/>
    <property type="project" value="UniProtKB-KW"/>
</dbReference>
<dbReference type="InterPro" id="IPR036397">
    <property type="entry name" value="RNaseH_sf"/>
</dbReference>
<keyword evidence="8" id="KW-0239">DNA-directed DNA polymerase</keyword>
<feature type="non-terminal residue" evidence="11">
    <location>
        <position position="136"/>
    </location>
</feature>
<evidence type="ECO:0000256" key="3">
    <source>
        <dbReference type="ARBA" id="ARBA00022759"/>
    </source>
</evidence>
<dbReference type="GO" id="GO:0015074">
    <property type="term" value="P:DNA integration"/>
    <property type="evidence" value="ECO:0007669"/>
    <property type="project" value="UniProtKB-KW"/>
</dbReference>
<dbReference type="InterPro" id="IPR039537">
    <property type="entry name" value="Retrotran_Ty1/copia-like"/>
</dbReference>
<keyword evidence="5" id="KW-0460">Magnesium</keyword>
<evidence type="ECO:0000256" key="1">
    <source>
        <dbReference type="ARBA" id="ARBA00022722"/>
    </source>
</evidence>
<evidence type="ECO:0000313" key="11">
    <source>
        <dbReference type="EMBL" id="CRZ04282.1"/>
    </source>
</evidence>
<dbReference type="GO" id="GO:0003964">
    <property type="term" value="F:RNA-directed DNA polymerase activity"/>
    <property type="evidence" value="ECO:0007669"/>
    <property type="project" value="UniProtKB-KW"/>
</dbReference>
<evidence type="ECO:0000259" key="10">
    <source>
        <dbReference type="PROSITE" id="PS50994"/>
    </source>
</evidence>
<evidence type="ECO:0000256" key="5">
    <source>
        <dbReference type="ARBA" id="ARBA00022842"/>
    </source>
</evidence>
<dbReference type="GO" id="GO:0016787">
    <property type="term" value="F:hydrolase activity"/>
    <property type="evidence" value="ECO:0007669"/>
    <property type="project" value="UniProtKB-KW"/>
</dbReference>
<feature type="domain" description="Integrase catalytic" evidence="10">
    <location>
        <begin position="1"/>
        <end position="126"/>
    </location>
</feature>
<name>A0A0H5QRQ0_9EUKA</name>
<evidence type="ECO:0000256" key="9">
    <source>
        <dbReference type="ARBA" id="ARBA00023172"/>
    </source>
</evidence>
<keyword evidence="9" id="KW-0233">DNA recombination</keyword>
<evidence type="ECO:0000256" key="2">
    <source>
        <dbReference type="ARBA" id="ARBA00022723"/>
    </source>
</evidence>
<keyword evidence="8" id="KW-0548">Nucleotidyltransferase</keyword>
<dbReference type="PANTHER" id="PTHR42648">
    <property type="entry name" value="TRANSPOSASE, PUTATIVE-RELATED"/>
    <property type="match status" value="1"/>
</dbReference>
<protein>
    <recommendedName>
        <fullName evidence="10">Integrase catalytic domain-containing protein</fullName>
    </recommendedName>
</protein>
<proteinExistence type="predicted"/>
<keyword evidence="3" id="KW-0255">Endonuclease</keyword>
<dbReference type="GO" id="GO:0003676">
    <property type="term" value="F:nucleic acid binding"/>
    <property type="evidence" value="ECO:0007669"/>
    <property type="project" value="InterPro"/>
</dbReference>
<dbReference type="AlphaFoldDB" id="A0A0H5QRQ0"/>
<dbReference type="GO" id="GO:0006310">
    <property type="term" value="P:DNA recombination"/>
    <property type="evidence" value="ECO:0007669"/>
    <property type="project" value="UniProtKB-KW"/>
</dbReference>
<evidence type="ECO:0000256" key="8">
    <source>
        <dbReference type="ARBA" id="ARBA00022932"/>
    </source>
</evidence>
<dbReference type="EMBL" id="HACM01003840">
    <property type="protein sequence ID" value="CRZ04282.1"/>
    <property type="molecule type" value="Transcribed_RNA"/>
</dbReference>
<keyword evidence="7" id="KW-0695">RNA-directed DNA polymerase</keyword>
<dbReference type="Gene3D" id="3.30.420.10">
    <property type="entry name" value="Ribonuclease H-like superfamily/Ribonuclease H"/>
    <property type="match status" value="1"/>
</dbReference>
<evidence type="ECO:0000256" key="4">
    <source>
        <dbReference type="ARBA" id="ARBA00022801"/>
    </source>
</evidence>
<dbReference type="SUPFAM" id="SSF53098">
    <property type="entry name" value="Ribonuclease H-like"/>
    <property type="match status" value="1"/>
</dbReference>
<dbReference type="PANTHER" id="PTHR42648:SF11">
    <property type="entry name" value="TRANSPOSON TY4-P GAG-POL POLYPROTEIN"/>
    <property type="match status" value="1"/>
</dbReference>
<dbReference type="InterPro" id="IPR012337">
    <property type="entry name" value="RNaseH-like_sf"/>
</dbReference>
<keyword evidence="1" id="KW-0540">Nuclease</keyword>
<evidence type="ECO:0000256" key="7">
    <source>
        <dbReference type="ARBA" id="ARBA00022918"/>
    </source>
</evidence>
<evidence type="ECO:0000256" key="6">
    <source>
        <dbReference type="ARBA" id="ARBA00022908"/>
    </source>
</evidence>
<organism evidence="11">
    <name type="scientific">Spongospora subterranea</name>
    <dbReference type="NCBI Taxonomy" id="70186"/>
    <lineage>
        <taxon>Eukaryota</taxon>
        <taxon>Sar</taxon>
        <taxon>Rhizaria</taxon>
        <taxon>Endomyxa</taxon>
        <taxon>Phytomyxea</taxon>
        <taxon>Plasmodiophorida</taxon>
        <taxon>Plasmodiophoridae</taxon>
        <taxon>Spongospora</taxon>
    </lineage>
</organism>
<sequence length="136" mass="15418">MLATVNLTTKAQQADVMMGVLKRFEAISGYRIDTLRADQGGEYTSRRVADELRQHGIKQEFSDTDRPFRNGLAETFGKKIVRMVRAAQERSAVPRQYWTENAHHNRVPLARQDGKTTPIEELTGEKADLTRAIIFG</sequence>
<keyword evidence="8" id="KW-0808">Transferase</keyword>
<dbReference type="GO" id="GO:0046872">
    <property type="term" value="F:metal ion binding"/>
    <property type="evidence" value="ECO:0007669"/>
    <property type="project" value="UniProtKB-KW"/>
</dbReference>
<dbReference type="PROSITE" id="PS50994">
    <property type="entry name" value="INTEGRASE"/>
    <property type="match status" value="1"/>
</dbReference>
<reference evidence="11" key="1">
    <citation type="submission" date="2015-04" db="EMBL/GenBank/DDBJ databases">
        <title>The genome sequence of the plant pathogenic Rhizarian Plasmodiophora brassicae reveals insights in its biotrophic life cycle and the origin of chitin synthesis.</title>
        <authorList>
            <person name="Schwelm A."/>
            <person name="Fogelqvist J."/>
            <person name="Knaust A."/>
            <person name="Julke S."/>
            <person name="Lilja T."/>
            <person name="Dhandapani V."/>
            <person name="Bonilla-Rosso G."/>
            <person name="Karlsson M."/>
            <person name="Shevchenko A."/>
            <person name="Choi S.R."/>
            <person name="Kim H.G."/>
            <person name="Park J.Y."/>
            <person name="Lim Y.P."/>
            <person name="Ludwig-Muller J."/>
            <person name="Dixelius C."/>
        </authorList>
    </citation>
    <scope>NUCLEOTIDE SEQUENCE</scope>
    <source>
        <tissue evidence="11">Potato root galls</tissue>
    </source>
</reference>
<keyword evidence="2" id="KW-0479">Metal-binding</keyword>
<keyword evidence="6" id="KW-0229">DNA integration</keyword>